<dbReference type="SUPFAM" id="SSF55729">
    <property type="entry name" value="Acyl-CoA N-acyltransferases (Nat)"/>
    <property type="match status" value="1"/>
</dbReference>
<gene>
    <name evidence="2" type="ORF">WM43_02415</name>
</gene>
<dbReference type="RefSeq" id="WP_064338033.1">
    <property type="nucleotide sequence ID" value="NZ_AP022281.1"/>
</dbReference>
<dbReference type="InterPro" id="IPR000182">
    <property type="entry name" value="GNAT_dom"/>
</dbReference>
<dbReference type="PANTHER" id="PTHR43415">
    <property type="entry name" value="SPERMIDINE N(1)-ACETYLTRANSFERASE"/>
    <property type="match status" value="1"/>
</dbReference>
<dbReference type="CDD" id="cd04301">
    <property type="entry name" value="NAT_SF"/>
    <property type="match status" value="1"/>
</dbReference>
<dbReference type="PROSITE" id="PS51186">
    <property type="entry name" value="GNAT"/>
    <property type="match status" value="1"/>
</dbReference>
<dbReference type="Pfam" id="PF00583">
    <property type="entry name" value="Acetyltransf_1"/>
    <property type="match status" value="1"/>
</dbReference>
<dbReference type="AlphaFoldDB" id="A0AAC9B5M3"/>
<evidence type="ECO:0000259" key="1">
    <source>
        <dbReference type="PROSITE" id="PS51186"/>
    </source>
</evidence>
<feature type="domain" description="N-acetyltransferase" evidence="1">
    <location>
        <begin position="1"/>
        <end position="165"/>
    </location>
</feature>
<accession>A0AAC9B5M3</accession>
<name>A0AAC9B5M3_AERVE</name>
<reference evidence="2 3" key="1">
    <citation type="journal article" date="2016" name="J. Clin. Microbiol.">
        <title>Detection and Whole-Genome Sequencing of Carbapenemase-Producing Aeromonas hydrophila Isolates from Routine Perirectal Surveillance Culture.</title>
        <authorList>
            <person name="Hughes H.Y."/>
            <person name="Conlan S.P."/>
            <person name="Lau A.F."/>
            <person name="Dekker J.P."/>
            <person name="Michelin A.V."/>
            <person name="Youn J.H."/>
            <person name="Henderson D.K."/>
            <person name="Frank K.M."/>
            <person name="Segre J.A."/>
            <person name="Palmore T.N."/>
        </authorList>
    </citation>
    <scope>NUCLEOTIDE SEQUENCE [LARGE SCALE GENOMIC DNA]</scope>
    <source>
        <strain evidence="2 3">AVNIH1</strain>
    </source>
</reference>
<sequence length="165" mass="18439">MDVREVCVSDAHNILALMNRLDSETTFMLYEPGERTTTEVEQAQILASFVDANNKVMLVLAEHDEIAGFIVGIGQPANRNKHVLYCVIGIQQSTTGQGFGKKLFSALTEWATARAFTRMELNVMCHNVRACALYHACGFEVEGIKRNSMKVDGEYVDEYLMAKLI</sequence>
<dbReference type="EMBL" id="CP014774">
    <property type="protein sequence ID" value="ANB51612.1"/>
    <property type="molecule type" value="Genomic_DNA"/>
</dbReference>
<dbReference type="InterPro" id="IPR016181">
    <property type="entry name" value="Acyl_CoA_acyltransferase"/>
</dbReference>
<evidence type="ECO:0000313" key="2">
    <source>
        <dbReference type="EMBL" id="ANB51612.1"/>
    </source>
</evidence>
<dbReference type="PANTHER" id="PTHR43415:SF3">
    <property type="entry name" value="GNAT-FAMILY ACETYLTRANSFERASE"/>
    <property type="match status" value="1"/>
</dbReference>
<organism evidence="2 3">
    <name type="scientific">Aeromonas veronii</name>
    <dbReference type="NCBI Taxonomy" id="654"/>
    <lineage>
        <taxon>Bacteria</taxon>
        <taxon>Pseudomonadati</taxon>
        <taxon>Pseudomonadota</taxon>
        <taxon>Gammaproteobacteria</taxon>
        <taxon>Aeromonadales</taxon>
        <taxon>Aeromonadaceae</taxon>
        <taxon>Aeromonas</taxon>
    </lineage>
</organism>
<dbReference type="Proteomes" id="UP000076809">
    <property type="component" value="Chromosome"/>
</dbReference>
<proteinExistence type="predicted"/>
<dbReference type="Gene3D" id="3.40.630.30">
    <property type="match status" value="1"/>
</dbReference>
<dbReference type="GO" id="GO:0016747">
    <property type="term" value="F:acyltransferase activity, transferring groups other than amino-acyl groups"/>
    <property type="evidence" value="ECO:0007669"/>
    <property type="project" value="InterPro"/>
</dbReference>
<protein>
    <submittedName>
        <fullName evidence="2">GCN5 family acetyltransferase</fullName>
    </submittedName>
</protein>
<evidence type="ECO:0000313" key="3">
    <source>
        <dbReference type="Proteomes" id="UP000076809"/>
    </source>
</evidence>